<reference evidence="3 4" key="1">
    <citation type="submission" date="2021-12" db="EMBL/GenBank/DDBJ databases">
        <title>Genome seq of P8.</title>
        <authorList>
            <person name="Seo T."/>
        </authorList>
    </citation>
    <scope>NUCLEOTIDE SEQUENCE [LARGE SCALE GENOMIC DNA]</scope>
    <source>
        <strain evidence="3 4">P8</strain>
    </source>
</reference>
<gene>
    <name evidence="3" type="ORF">LXT13_14360</name>
</gene>
<name>A0ABS8XXT5_9BURK</name>
<dbReference type="InterPro" id="IPR009492">
    <property type="entry name" value="TniQ"/>
</dbReference>
<dbReference type="Proteomes" id="UP001200741">
    <property type="component" value="Unassembled WGS sequence"/>
</dbReference>
<evidence type="ECO:0000256" key="1">
    <source>
        <dbReference type="SAM" id="MobiDB-lite"/>
    </source>
</evidence>
<evidence type="ECO:0000313" key="4">
    <source>
        <dbReference type="Proteomes" id="UP001200741"/>
    </source>
</evidence>
<dbReference type="EMBL" id="JAJTWU010000005">
    <property type="protein sequence ID" value="MCE4555586.1"/>
    <property type="molecule type" value="Genomic_DNA"/>
</dbReference>
<feature type="region of interest" description="Disordered" evidence="1">
    <location>
        <begin position="266"/>
        <end position="290"/>
    </location>
</feature>
<accession>A0ABS8XXT5</accession>
<evidence type="ECO:0000259" key="2">
    <source>
        <dbReference type="Pfam" id="PF06527"/>
    </source>
</evidence>
<keyword evidence="4" id="KW-1185">Reference proteome</keyword>
<sequence>MASSPFRWTVPVLKHFDARVAALVGVPHAQDHEAPNSWLTRVAALQGCDSAELAAYLGFTFRADFDRSYYFVFRKVRSEAPQVRGLELGRIYTDSSPRHAAAGRWMSSPSRHRGRYRFCPLCLKFDQVPCMHLYARVQELVFCPWHRCLLEEQCPNCNAHVELMQDMATAGPRRMGVGDLSLCLSCGGRLDAMAPLPMDFEFVRRLPHWLREWGRHGPEVVQGPGMSLDQLWREVQRLSNPPAPMSDLVALQRKSMSTLLATTTGAPVRARVGPTPPASHDQEPSGLRAS</sequence>
<feature type="domain" description="TniQ" evidence="2">
    <location>
        <begin position="27"/>
        <end position="150"/>
    </location>
</feature>
<dbReference type="Pfam" id="PF06527">
    <property type="entry name" value="TniQ"/>
    <property type="match status" value="1"/>
</dbReference>
<comment type="caution">
    <text evidence="3">The sequence shown here is derived from an EMBL/GenBank/DDBJ whole genome shotgun (WGS) entry which is preliminary data.</text>
</comment>
<proteinExistence type="predicted"/>
<evidence type="ECO:0000313" key="3">
    <source>
        <dbReference type="EMBL" id="MCE4555586.1"/>
    </source>
</evidence>
<dbReference type="RefSeq" id="WP_233372605.1">
    <property type="nucleotide sequence ID" value="NZ_JAJTWU010000005.1"/>
</dbReference>
<organism evidence="3 4">
    <name type="scientific">Pelomonas cellulosilytica</name>
    <dbReference type="NCBI Taxonomy" id="2906762"/>
    <lineage>
        <taxon>Bacteria</taxon>
        <taxon>Pseudomonadati</taxon>
        <taxon>Pseudomonadota</taxon>
        <taxon>Betaproteobacteria</taxon>
        <taxon>Burkholderiales</taxon>
        <taxon>Sphaerotilaceae</taxon>
        <taxon>Roseateles</taxon>
    </lineage>
</organism>
<protein>
    <submittedName>
        <fullName evidence="3">TniQ family protein</fullName>
    </submittedName>
</protein>